<feature type="region of interest" description="Disordered" evidence="1">
    <location>
        <begin position="300"/>
        <end position="499"/>
    </location>
</feature>
<keyword evidence="4" id="KW-1185">Reference proteome</keyword>
<feature type="compositionally biased region" description="Polar residues" evidence="1">
    <location>
        <begin position="119"/>
        <end position="134"/>
    </location>
</feature>
<comment type="caution">
    <text evidence="3">The sequence shown here is derived from an EMBL/GenBank/DDBJ whole genome shotgun (WGS) entry which is preliminary data.</text>
</comment>
<evidence type="ECO:0000256" key="1">
    <source>
        <dbReference type="SAM" id="MobiDB-lite"/>
    </source>
</evidence>
<dbReference type="AlphaFoldDB" id="A0A9X4QY91"/>
<dbReference type="Proteomes" id="UP001152422">
    <property type="component" value="Unassembled WGS sequence"/>
</dbReference>
<protein>
    <recommendedName>
        <fullName evidence="5">Smooth muscle caldesmon</fullName>
    </recommendedName>
</protein>
<feature type="compositionally biased region" description="Basic and acidic residues" evidence="1">
    <location>
        <begin position="232"/>
        <end position="244"/>
    </location>
</feature>
<keyword evidence="2" id="KW-0472">Membrane</keyword>
<feature type="compositionally biased region" description="Low complexity" evidence="1">
    <location>
        <begin position="178"/>
        <end position="195"/>
    </location>
</feature>
<sequence>MKYYNRDNYERNVESYEVPEYFTKGARNDFVYGFLIGAFIGSAVGLISISKSRTKDKSQVDSEDESRFKSSIIEQSESEQADAEQQVDGIKSTVADAQNKDTEVTDSELAAQKVAIQQETSDNNLADTSPQAQDLQDDNNLEQSDDTTTHIDPNSEPTEDEVNAQQNAIKEEAEDNNLADSSTTTSNNNGAQTAAAATGGAIAAGSLAKVAHDKKQSLNNDSQVSENTDNLLKSEETTKGDTQKDAPNLVTKDSKEDESKNNSHLKAGALAGTVTASGLALAAKNKNKALNDDDKVAENTASLLKPESPKQSIKKDVPNLVTPKVGHAVESTDKVENSADKNKSNAIVKPEKAEQRVKQTHKSVNFKDGIIVHDEAETGLSNQTANTAHQSEATTNETDKTSTFKDGILVHDKAETDISNQSASKEQQNEATTKETDKTSSFKDGILVHDEVETNKTTNNSETQQSKDVDNEPTYSKNRSQLKKSEKSQSKIDKRTFND</sequence>
<organism evidence="3 4">
    <name type="scientific">Staphylococcus equorum</name>
    <dbReference type="NCBI Taxonomy" id="246432"/>
    <lineage>
        <taxon>Bacteria</taxon>
        <taxon>Bacillati</taxon>
        <taxon>Bacillota</taxon>
        <taxon>Bacilli</taxon>
        <taxon>Bacillales</taxon>
        <taxon>Staphylococcaceae</taxon>
        <taxon>Staphylococcus</taxon>
    </lineage>
</organism>
<dbReference type="EMBL" id="JAMBQA010000001">
    <property type="protein sequence ID" value="MDG0845248.1"/>
    <property type="molecule type" value="Genomic_DNA"/>
</dbReference>
<accession>A0A9X4QY91</accession>
<evidence type="ECO:0000313" key="3">
    <source>
        <dbReference type="EMBL" id="MDG0845248.1"/>
    </source>
</evidence>
<evidence type="ECO:0000256" key="2">
    <source>
        <dbReference type="SAM" id="Phobius"/>
    </source>
</evidence>
<feature type="compositionally biased region" description="Basic and acidic residues" evidence="1">
    <location>
        <begin position="330"/>
        <end position="357"/>
    </location>
</feature>
<feature type="compositionally biased region" description="Basic and acidic residues" evidence="1">
    <location>
        <begin position="53"/>
        <end position="68"/>
    </location>
</feature>
<feature type="region of interest" description="Disordered" evidence="1">
    <location>
        <begin position="119"/>
        <end position="195"/>
    </location>
</feature>
<feature type="compositionally biased region" description="Basic and acidic residues" evidence="1">
    <location>
        <begin position="252"/>
        <end position="261"/>
    </location>
</feature>
<proteinExistence type="predicted"/>
<evidence type="ECO:0000313" key="4">
    <source>
        <dbReference type="Proteomes" id="UP001152422"/>
    </source>
</evidence>
<feature type="transmembrane region" description="Helical" evidence="2">
    <location>
        <begin position="30"/>
        <end position="49"/>
    </location>
</feature>
<feature type="compositionally biased region" description="Basic and acidic residues" evidence="1">
    <location>
        <begin position="483"/>
        <end position="499"/>
    </location>
</feature>
<gene>
    <name evidence="3" type="ORF">M4L89_03165</name>
</gene>
<evidence type="ECO:0008006" key="5">
    <source>
        <dbReference type="Google" id="ProtNLM"/>
    </source>
</evidence>
<feature type="compositionally biased region" description="Basic and acidic residues" evidence="1">
    <location>
        <begin position="397"/>
        <end position="416"/>
    </location>
</feature>
<name>A0A9X4QY91_9STAP</name>
<keyword evidence="2" id="KW-1133">Transmembrane helix</keyword>
<keyword evidence="2" id="KW-0812">Transmembrane</keyword>
<feature type="compositionally biased region" description="Polar residues" evidence="1">
    <location>
        <begin position="217"/>
        <end position="231"/>
    </location>
</feature>
<dbReference type="RefSeq" id="WP_277582866.1">
    <property type="nucleotide sequence ID" value="NZ_JAMBPY010000001.1"/>
</dbReference>
<feature type="region of interest" description="Disordered" evidence="1">
    <location>
        <begin position="209"/>
        <end position="268"/>
    </location>
</feature>
<feature type="compositionally biased region" description="Polar residues" evidence="1">
    <location>
        <begin position="417"/>
        <end position="431"/>
    </location>
</feature>
<feature type="region of interest" description="Disordered" evidence="1">
    <location>
        <begin position="53"/>
        <end position="87"/>
    </location>
</feature>
<feature type="compositionally biased region" description="Polar residues" evidence="1">
    <location>
        <begin position="379"/>
        <end position="396"/>
    </location>
</feature>
<reference evidence="3" key="1">
    <citation type="submission" date="2022-05" db="EMBL/GenBank/DDBJ databases">
        <title>Comparative genomics of Staphylococcus equorum isolates.</title>
        <authorList>
            <person name="Luelf R.H."/>
        </authorList>
    </citation>
    <scope>NUCLEOTIDE SEQUENCE</scope>
    <source>
        <strain evidence="3">TMW 2.2497</strain>
    </source>
</reference>
<feature type="compositionally biased region" description="Basic and acidic residues" evidence="1">
    <location>
        <begin position="432"/>
        <end position="454"/>
    </location>
</feature>
<feature type="compositionally biased region" description="Polar residues" evidence="1">
    <location>
        <begin position="455"/>
        <end position="464"/>
    </location>
</feature>
<feature type="compositionally biased region" description="Acidic residues" evidence="1">
    <location>
        <begin position="135"/>
        <end position="145"/>
    </location>
</feature>